<dbReference type="Pfam" id="PF20434">
    <property type="entry name" value="BD-FAE"/>
    <property type="match status" value="1"/>
</dbReference>
<dbReference type="SUPFAM" id="SSF53474">
    <property type="entry name" value="alpha/beta-Hydrolases"/>
    <property type="match status" value="1"/>
</dbReference>
<keyword evidence="2" id="KW-0472">Membrane</keyword>
<keyword evidence="2" id="KW-0812">Transmembrane</keyword>
<keyword evidence="2" id="KW-1133">Transmembrane helix</keyword>
<feature type="transmembrane region" description="Helical" evidence="2">
    <location>
        <begin position="6"/>
        <end position="27"/>
    </location>
</feature>
<keyword evidence="5" id="KW-1185">Reference proteome</keyword>
<dbReference type="Gene3D" id="3.40.50.1820">
    <property type="entry name" value="alpha/beta hydrolase"/>
    <property type="match status" value="1"/>
</dbReference>
<gene>
    <name evidence="4" type="ORF">EC973_009684</name>
</gene>
<accession>A0A8H7BRN3</accession>
<dbReference type="InterPro" id="IPR050300">
    <property type="entry name" value="GDXG_lipolytic_enzyme"/>
</dbReference>
<feature type="domain" description="BD-FAE-like" evidence="3">
    <location>
        <begin position="184"/>
        <end position="386"/>
    </location>
</feature>
<dbReference type="PANTHER" id="PTHR48081:SF33">
    <property type="entry name" value="KYNURENINE FORMAMIDASE"/>
    <property type="match status" value="1"/>
</dbReference>
<evidence type="ECO:0000256" key="2">
    <source>
        <dbReference type="SAM" id="Phobius"/>
    </source>
</evidence>
<dbReference type="Proteomes" id="UP000605846">
    <property type="component" value="Unassembled WGS sequence"/>
</dbReference>
<reference evidence="4" key="1">
    <citation type="submission" date="2020-01" db="EMBL/GenBank/DDBJ databases">
        <title>Genome Sequencing of Three Apophysomyces-Like Fungal Strains Confirms a Novel Fungal Genus in the Mucoromycota with divergent Burkholderia-like Endosymbiotic Bacteria.</title>
        <authorList>
            <person name="Stajich J.E."/>
            <person name="Macias A.M."/>
            <person name="Carter-House D."/>
            <person name="Lovett B."/>
            <person name="Kasson L.R."/>
            <person name="Berry K."/>
            <person name="Grigoriev I."/>
            <person name="Chang Y."/>
            <person name="Spatafora J."/>
            <person name="Kasson M.T."/>
        </authorList>
    </citation>
    <scope>NUCLEOTIDE SEQUENCE</scope>
    <source>
        <strain evidence="4">NRRL A-21654</strain>
    </source>
</reference>
<evidence type="ECO:0000256" key="1">
    <source>
        <dbReference type="ARBA" id="ARBA00022801"/>
    </source>
</evidence>
<dbReference type="EMBL" id="JABAYA010000099">
    <property type="protein sequence ID" value="KAF7725344.1"/>
    <property type="molecule type" value="Genomic_DNA"/>
</dbReference>
<dbReference type="AlphaFoldDB" id="A0A8H7BRN3"/>
<sequence length="441" mass="49116">MGMFNALIATNYVVEVAFFAVLTLAAFDKHVILRWLGGSGPLRKYLVMIECLAALVTELALHILISKWILIKLTRVLGGFNYSLASLAYFVDVINLFGLAMLYFESLQEREIIEEAIKDLTGGDPVEPVESILSSSKHANLLWNPMSTPPNVHVYPNITYATNEEVAEAIGATNDYDQPRKMMLDIYTSSPQGKGKQLRPVHIHGGSWRTGSKNLFYPHEKLLVSEGDWVIVNIGYRLAPKNAYPTHLCDVKRALRWVKRSISSFGGDPDFVVLSGDSTGGHLASMAAFTANQPQYQPGFEEVDTSVCGVISLNGVLDLESDPVRSDYFARTVALQDKVDMEFIREHSPISNIMKAKAEGKLVPFLLFTGERDSMVDSSMAKEFKKVYIEATGPEPNEAHCCVVALPAAHHICYASWSPRAFYISRMILKWCQQLQMGKKQ</sequence>
<comment type="caution">
    <text evidence="4">The sequence shown here is derived from an EMBL/GenBank/DDBJ whole genome shotgun (WGS) entry which is preliminary data.</text>
</comment>
<organism evidence="4 5">
    <name type="scientific">Apophysomyces ossiformis</name>
    <dbReference type="NCBI Taxonomy" id="679940"/>
    <lineage>
        <taxon>Eukaryota</taxon>
        <taxon>Fungi</taxon>
        <taxon>Fungi incertae sedis</taxon>
        <taxon>Mucoromycota</taxon>
        <taxon>Mucoromycotina</taxon>
        <taxon>Mucoromycetes</taxon>
        <taxon>Mucorales</taxon>
        <taxon>Mucorineae</taxon>
        <taxon>Mucoraceae</taxon>
        <taxon>Apophysomyces</taxon>
    </lineage>
</organism>
<dbReference type="PANTHER" id="PTHR48081">
    <property type="entry name" value="AB HYDROLASE SUPERFAMILY PROTEIN C4A8.06C"/>
    <property type="match status" value="1"/>
</dbReference>
<evidence type="ECO:0000313" key="4">
    <source>
        <dbReference type="EMBL" id="KAF7725344.1"/>
    </source>
</evidence>
<dbReference type="InterPro" id="IPR019826">
    <property type="entry name" value="Carboxylesterase_B_AS"/>
</dbReference>
<dbReference type="OrthoDB" id="19653at2759"/>
<feature type="transmembrane region" description="Helical" evidence="2">
    <location>
        <begin position="82"/>
        <end position="104"/>
    </location>
</feature>
<evidence type="ECO:0000313" key="5">
    <source>
        <dbReference type="Proteomes" id="UP000605846"/>
    </source>
</evidence>
<feature type="transmembrane region" description="Helical" evidence="2">
    <location>
        <begin position="47"/>
        <end position="70"/>
    </location>
</feature>
<protein>
    <recommendedName>
        <fullName evidence="3">BD-FAE-like domain-containing protein</fullName>
    </recommendedName>
</protein>
<dbReference type="InterPro" id="IPR049492">
    <property type="entry name" value="BD-FAE-like_dom"/>
</dbReference>
<dbReference type="InterPro" id="IPR029058">
    <property type="entry name" value="AB_hydrolase_fold"/>
</dbReference>
<keyword evidence="1" id="KW-0378">Hydrolase</keyword>
<dbReference type="GO" id="GO:0016787">
    <property type="term" value="F:hydrolase activity"/>
    <property type="evidence" value="ECO:0007669"/>
    <property type="project" value="UniProtKB-KW"/>
</dbReference>
<evidence type="ECO:0000259" key="3">
    <source>
        <dbReference type="Pfam" id="PF20434"/>
    </source>
</evidence>
<proteinExistence type="predicted"/>
<name>A0A8H7BRN3_9FUNG</name>
<dbReference type="PROSITE" id="PS00122">
    <property type="entry name" value="CARBOXYLESTERASE_B_1"/>
    <property type="match status" value="1"/>
</dbReference>